<protein>
    <submittedName>
        <fullName evidence="1">Uncharacterized protein</fullName>
    </submittedName>
</protein>
<dbReference type="KEGG" id="hsr:HSBAA_33580"/>
<sequence>MSRYMFDHGYADQEFLDKWVNNVDEYRASLEPFTLEFAEQNRRLQARVG</sequence>
<dbReference type="EMBL" id="AP019514">
    <property type="protein sequence ID" value="BBI62052.1"/>
    <property type="molecule type" value="Genomic_DNA"/>
</dbReference>
<evidence type="ECO:0000313" key="1">
    <source>
        <dbReference type="EMBL" id="BBI62052.1"/>
    </source>
</evidence>
<reference evidence="1 2" key="1">
    <citation type="journal article" date="2019" name="Microbiol. Resour. Announc.">
        <title>Complete Genome Sequence of Halomonas sulfidaeris Strain Esulfide1 Isolated from a Metal Sulfide Rock at a Depth of 2,200 Meters, Obtained Using Nanopore Sequencing.</title>
        <authorList>
            <person name="Saito M."/>
            <person name="Nishigata A."/>
            <person name="Galipon J."/>
            <person name="Arakawa K."/>
        </authorList>
    </citation>
    <scope>NUCLEOTIDE SEQUENCE [LARGE SCALE GENOMIC DNA]</scope>
    <source>
        <strain evidence="1 2">ATCC BAA-803</strain>
    </source>
</reference>
<gene>
    <name evidence="1" type="ORF">HSBAA_33580</name>
</gene>
<proteinExistence type="predicted"/>
<evidence type="ECO:0000313" key="2">
    <source>
        <dbReference type="Proteomes" id="UP000320231"/>
    </source>
</evidence>
<accession>A0A455U7E8</accession>
<organism evidence="1 2">
    <name type="scientific">Vreelandella sulfidaeris</name>
    <dbReference type="NCBI Taxonomy" id="115553"/>
    <lineage>
        <taxon>Bacteria</taxon>
        <taxon>Pseudomonadati</taxon>
        <taxon>Pseudomonadota</taxon>
        <taxon>Gammaproteobacteria</taxon>
        <taxon>Oceanospirillales</taxon>
        <taxon>Halomonadaceae</taxon>
        <taxon>Vreelandella</taxon>
    </lineage>
</organism>
<dbReference type="AlphaFoldDB" id="A0A455U7E8"/>
<dbReference type="Proteomes" id="UP000320231">
    <property type="component" value="Chromosome"/>
</dbReference>
<dbReference type="Gene3D" id="3.40.228.10">
    <property type="entry name" value="Dimethylsulfoxide Reductase, domain 2"/>
    <property type="match status" value="1"/>
</dbReference>
<dbReference type="SUPFAM" id="SSF53706">
    <property type="entry name" value="Formate dehydrogenase/DMSO reductase, domains 1-3"/>
    <property type="match status" value="1"/>
</dbReference>
<name>A0A455U7E8_9GAMM</name>